<accession>A0ABT4LHC7</accession>
<dbReference type="SUPFAM" id="SSF75005">
    <property type="entry name" value="Arabinanase/levansucrase/invertase"/>
    <property type="match status" value="1"/>
</dbReference>
<sequence length="320" mass="36592">MRWVKRGKIFDPTDHKLPNGCTQFAQSPQALVFDDYIRIYFSTRVVDKQTAKYLSHVAFVDMDKNFKEIIKVSDQTVLPLGELGCFDEHGIFPMNVVRWGDLVYGYTCGWSRRRSVSVETGIGLAVSDDSGLTFQRYGKGPILSASLREPSLVGDGFVKVVNGVFHMWYMFGTGWKEYTPNTFADRTYKIGHAVSKDGINWQKEEGRQIIVDQLGQDESQALPSVVEIEGRFHMLFCYRHSFDFRQNKNRGYRLGHAYSDDLKNWIRDDDMLTPGIGGDGEWDSEMQCYPHVFDCDGNIFLLYNGNEFGRCGFGLAVLER</sequence>
<protein>
    <recommendedName>
        <fullName evidence="3">Glycosylase</fullName>
    </recommendedName>
</protein>
<evidence type="ECO:0000313" key="1">
    <source>
        <dbReference type="EMBL" id="MCZ4280506.1"/>
    </source>
</evidence>
<dbReference type="Gene3D" id="2.115.10.20">
    <property type="entry name" value="Glycosyl hydrolase domain, family 43"/>
    <property type="match status" value="2"/>
</dbReference>
<dbReference type="PANTHER" id="PTHR35279">
    <property type="match status" value="1"/>
</dbReference>
<dbReference type="RefSeq" id="WP_269422701.1">
    <property type="nucleotide sequence ID" value="NZ_JAPWGY010000002.1"/>
</dbReference>
<reference evidence="1" key="1">
    <citation type="submission" date="2022-12" db="EMBL/GenBank/DDBJ databases">
        <title>Bacterial isolates from different developmental stages of Nematostella vectensis.</title>
        <authorList>
            <person name="Fraune S."/>
        </authorList>
    </citation>
    <scope>NUCLEOTIDE SEQUENCE</scope>
    <source>
        <strain evidence="1">G21630-S1</strain>
    </source>
</reference>
<gene>
    <name evidence="1" type="ORF">O4H49_06940</name>
</gene>
<name>A0ABT4LHC7_9PROT</name>
<dbReference type="Proteomes" id="UP001069802">
    <property type="component" value="Unassembled WGS sequence"/>
</dbReference>
<evidence type="ECO:0000313" key="2">
    <source>
        <dbReference type="Proteomes" id="UP001069802"/>
    </source>
</evidence>
<dbReference type="PANTHER" id="PTHR35279:SF1">
    <property type="entry name" value="ARABINANASE_LEVANSUCRASE_INVERTASE"/>
    <property type="match status" value="1"/>
</dbReference>
<keyword evidence="2" id="KW-1185">Reference proteome</keyword>
<comment type="caution">
    <text evidence="1">The sequence shown here is derived from an EMBL/GenBank/DDBJ whole genome shotgun (WGS) entry which is preliminary data.</text>
</comment>
<evidence type="ECO:0008006" key="3">
    <source>
        <dbReference type="Google" id="ProtNLM"/>
    </source>
</evidence>
<organism evidence="1 2">
    <name type="scientific">Kiloniella laminariae</name>
    <dbReference type="NCBI Taxonomy" id="454162"/>
    <lineage>
        <taxon>Bacteria</taxon>
        <taxon>Pseudomonadati</taxon>
        <taxon>Pseudomonadota</taxon>
        <taxon>Alphaproteobacteria</taxon>
        <taxon>Rhodospirillales</taxon>
        <taxon>Kiloniellaceae</taxon>
        <taxon>Kiloniella</taxon>
    </lineage>
</organism>
<dbReference type="EMBL" id="JAPWGY010000002">
    <property type="protein sequence ID" value="MCZ4280506.1"/>
    <property type="molecule type" value="Genomic_DNA"/>
</dbReference>
<proteinExistence type="predicted"/>
<dbReference type="InterPro" id="IPR023296">
    <property type="entry name" value="Glyco_hydro_beta-prop_sf"/>
</dbReference>